<protein>
    <submittedName>
        <fullName evidence="1">Uncharacterized protein</fullName>
    </submittedName>
</protein>
<dbReference type="AlphaFoldDB" id="I4HVU6"/>
<dbReference type="RefSeq" id="WP_002794469.1">
    <property type="nucleotide sequence ID" value="NZ_HE973594.1"/>
</dbReference>
<dbReference type="PROSITE" id="PS51257">
    <property type="entry name" value="PROKAR_LIPOPROTEIN"/>
    <property type="match status" value="1"/>
</dbReference>
<dbReference type="EMBL" id="CAIN01000228">
    <property type="protein sequence ID" value="CCI26170.1"/>
    <property type="molecule type" value="Genomic_DNA"/>
</dbReference>
<evidence type="ECO:0000313" key="2">
    <source>
        <dbReference type="Proteomes" id="UP000005291"/>
    </source>
</evidence>
<evidence type="ECO:0000313" key="1">
    <source>
        <dbReference type="EMBL" id="CCI26170.1"/>
    </source>
</evidence>
<accession>I4HVU6</accession>
<organism evidence="1 2">
    <name type="scientific">Microcystis aeruginosa PCC 9808</name>
    <dbReference type="NCBI Taxonomy" id="1160284"/>
    <lineage>
        <taxon>Bacteria</taxon>
        <taxon>Bacillati</taxon>
        <taxon>Cyanobacteriota</taxon>
        <taxon>Cyanophyceae</taxon>
        <taxon>Oscillatoriophycideae</taxon>
        <taxon>Chroococcales</taxon>
        <taxon>Microcystaceae</taxon>
        <taxon>Microcystis</taxon>
    </lineage>
</organism>
<reference evidence="1 2" key="1">
    <citation type="submission" date="2012-04" db="EMBL/GenBank/DDBJ databases">
        <authorList>
            <person name="Genoscope - CEA"/>
        </authorList>
    </citation>
    <scope>NUCLEOTIDE SEQUENCE [LARGE SCALE GENOMIC DNA]</scope>
    <source>
        <strain evidence="1 2">9808</strain>
    </source>
</reference>
<name>I4HVU6_MICAE</name>
<gene>
    <name evidence="1" type="ORF">MICAG_3030020</name>
</gene>
<comment type="caution">
    <text evidence="1">The sequence shown here is derived from an EMBL/GenBank/DDBJ whole genome shotgun (WGS) entry which is preliminary data.</text>
</comment>
<sequence length="155" mass="17237">MIMFIKVSQLMAISLLLLVGCSGEEISQNNSDPSSSNVSSSHSFLGCWQGLSADGNIKEKHYFDANNEYKVTRQRENPQPQSTSGITIRDRDWHFKQYSGKWSSDGKSIEVQADSLGTFLLGIVSVYQLKFVESSGDYGLYEGEQSPTSFLKCSE</sequence>
<proteinExistence type="predicted"/>
<dbReference type="Proteomes" id="UP000005291">
    <property type="component" value="Unassembled WGS sequence"/>
</dbReference>
<dbReference type="HOGENOM" id="CLU_1693463_0_0_3"/>